<dbReference type="Pfam" id="PF13575">
    <property type="entry name" value="DUF4135"/>
    <property type="match status" value="1"/>
</dbReference>
<accession>A0A401ZL44</accession>
<evidence type="ECO:0000256" key="1">
    <source>
        <dbReference type="PIRSR" id="PIRSR607822-1"/>
    </source>
</evidence>
<gene>
    <name evidence="3" type="primary">cylM_2</name>
    <name evidence="3" type="ORF">KDAU_48590</name>
</gene>
<evidence type="ECO:0000259" key="2">
    <source>
        <dbReference type="Pfam" id="PF13575"/>
    </source>
</evidence>
<dbReference type="InterPro" id="IPR007822">
    <property type="entry name" value="LANC-like"/>
</dbReference>
<feature type="binding site" evidence="1">
    <location>
        <position position="951"/>
    </location>
    <ligand>
        <name>Zn(2+)</name>
        <dbReference type="ChEBI" id="CHEBI:29105"/>
    </ligand>
</feature>
<dbReference type="CDD" id="cd04792">
    <property type="entry name" value="LanM-like"/>
    <property type="match status" value="1"/>
</dbReference>
<feature type="binding site" evidence="1">
    <location>
        <position position="997"/>
    </location>
    <ligand>
        <name>Zn(2+)</name>
        <dbReference type="ChEBI" id="CHEBI:29105"/>
    </ligand>
</feature>
<dbReference type="EMBL" id="BIFQ01000001">
    <property type="protein sequence ID" value="GCE07530.1"/>
    <property type="molecule type" value="Genomic_DNA"/>
</dbReference>
<dbReference type="GO" id="GO:0031179">
    <property type="term" value="P:peptide modification"/>
    <property type="evidence" value="ECO:0007669"/>
    <property type="project" value="InterPro"/>
</dbReference>
<dbReference type="InterPro" id="IPR017146">
    <property type="entry name" value="Lanti_2_LanM"/>
</dbReference>
<reference evidence="4" key="1">
    <citation type="submission" date="2018-12" db="EMBL/GenBank/DDBJ databases">
        <title>Tengunoibacter tsumagoiensis gen. nov., sp. nov., Dictyobacter kobayashii sp. nov., D. alpinus sp. nov., and D. joshuensis sp. nov. and description of Dictyobacteraceae fam. nov. within the order Ktedonobacterales isolated from Tengu-no-mugimeshi.</title>
        <authorList>
            <person name="Wang C.M."/>
            <person name="Zheng Y."/>
            <person name="Sakai Y."/>
            <person name="Toyoda A."/>
            <person name="Minakuchi Y."/>
            <person name="Abe K."/>
            <person name="Yokota A."/>
            <person name="Yabe S."/>
        </authorList>
    </citation>
    <scope>NUCLEOTIDE SEQUENCE [LARGE SCALE GENOMIC DNA]</scope>
    <source>
        <strain evidence="4">S-27</strain>
    </source>
</reference>
<name>A0A401ZL44_9CHLR</name>
<feature type="binding site" evidence="1">
    <location>
        <position position="996"/>
    </location>
    <ligand>
        <name>Zn(2+)</name>
        <dbReference type="ChEBI" id="CHEBI:29105"/>
    </ligand>
</feature>
<organism evidence="3 4">
    <name type="scientific">Dictyobacter aurantiacus</name>
    <dbReference type="NCBI Taxonomy" id="1936993"/>
    <lineage>
        <taxon>Bacteria</taxon>
        <taxon>Bacillati</taxon>
        <taxon>Chloroflexota</taxon>
        <taxon>Ktedonobacteria</taxon>
        <taxon>Ktedonobacterales</taxon>
        <taxon>Dictyobacteraceae</taxon>
        <taxon>Dictyobacter</taxon>
    </lineage>
</organism>
<proteinExistence type="predicted"/>
<dbReference type="PRINTS" id="PR01950">
    <property type="entry name" value="LANCSUPER"/>
</dbReference>
<dbReference type="NCBIfam" id="TIGR03897">
    <property type="entry name" value="lanti_2_LanM"/>
    <property type="match status" value="1"/>
</dbReference>
<dbReference type="Proteomes" id="UP000287224">
    <property type="component" value="Unassembled WGS sequence"/>
</dbReference>
<dbReference type="Gene3D" id="1.50.10.10">
    <property type="match status" value="1"/>
</dbReference>
<dbReference type="InterPro" id="IPR012341">
    <property type="entry name" value="6hp_glycosidase-like_sf"/>
</dbReference>
<sequence>MYRIALYKEQKVNSIESSWQSAGWYHAATLKERLQSLQGSHNPLTIEPGNRREAEEAFQQWKQQAPFHISSLFADRLALDAITEQDLLALLVEPIERVRDRLIQSGPPHWLEELARAFTGADAPTATDLRFPEQEGGEDFAFLRPLLPLLQRGIQRLQEGIDRLSQRYDMLPFDPQNVASLFLPNLAQQLQPQLHRTFVLELNIARLRGQLEGETSEERFQSYIQFLSNKDVIASLLEEYSVLARQLVITLDFWVTFSLEFLQHLSADWPEICTHLAPVEDPGLLATIDGGAGDTHRGGRSVMLLQFASGWQLVYKPKSLAIDVHFQELLTWLNEHGDHPGFKTTRLLNKGSYGWSEFIPARECTSEKEVERFYERQGGYLALLYILQAVDFHAENIIAAGEHPMLVDLEALLHPQQRREEASLLTHPALLHSVLHTDLLPQRAWSEEDAIGVDLSGLGGQEGQLFPRPARRWEGEQTDEMHIVLEDMKTPGDQNRPQLNGQPVQTSDYCGALIKGFSTIYHEISTRRAEFLTHLLPRFSHDEIRFIARGTSDYALLLTESFHPNKLRDALKRERFFDYLWLAVKDIPYLSRLIAAERADLLNGDIPLFTTYPDSHDLITSQGEVIQGVFEETSLERARMCIEQLGEEDLARQCWIIKASFACMSLDIHNPPSAGVHLRPVCSDVNHTQCVQAARAIGEQLNRQALRKGGAAGWLDIGLYRDREWSLQVSDISLYNGVAGIALFLSYLGSLTGDVRFTELARAAVAKLRADMQKARTRPEQARVGVFDGWGSVVYLLSHLGMLWHDHSLFKEAEELVALLPDLVEKDESLDIMAGSAGCIASLLSLYAVWPSAKTLTVALQCGDHLLARAQPDKRGQRWLSRSQEPLPPGFLSGTTGIVWSLLKLARASGEERFRYVAMQTLQHEQSALSVTGEQQDARPCERGVGRQSWCQGAPGIGLARLDCLEELPDEQNRREIDRTLNVTLAAGFGWNHALCHGDFGNLELLLVAARTLRDHWSCGQTRRIVASLLDSLTTQRWVTGVPTGIETPGLMTGLAGTGYQLLRLAAPEQIPSVLLLQPPVIRKEH</sequence>
<keyword evidence="4" id="KW-1185">Reference proteome</keyword>
<dbReference type="Pfam" id="PF05147">
    <property type="entry name" value="LANC_like"/>
    <property type="match status" value="1"/>
</dbReference>
<dbReference type="PIRSF" id="PIRSF037228">
    <property type="entry name" value="Lant_mod_RumM"/>
    <property type="match status" value="1"/>
</dbReference>
<dbReference type="PRINTS" id="PR01955">
    <property type="entry name" value="LANCFRANKIA"/>
</dbReference>
<dbReference type="GO" id="GO:0005975">
    <property type="term" value="P:carbohydrate metabolic process"/>
    <property type="evidence" value="ECO:0007669"/>
    <property type="project" value="InterPro"/>
</dbReference>
<comment type="caution">
    <text evidence="3">The sequence shown here is derived from an EMBL/GenBank/DDBJ whole genome shotgun (WGS) entry which is preliminary data.</text>
</comment>
<dbReference type="AlphaFoldDB" id="A0A401ZL44"/>
<dbReference type="InterPro" id="IPR025410">
    <property type="entry name" value="Lant_dehyd"/>
</dbReference>
<dbReference type="GO" id="GO:0046872">
    <property type="term" value="F:metal ion binding"/>
    <property type="evidence" value="ECO:0007669"/>
    <property type="project" value="UniProtKB-KW"/>
</dbReference>
<keyword evidence="1" id="KW-0479">Metal-binding</keyword>
<protein>
    <submittedName>
        <fullName evidence="3">Type 2 lantibiotic biosynthesis protein</fullName>
    </submittedName>
</protein>
<dbReference type="SMART" id="SM01260">
    <property type="entry name" value="LANC_like"/>
    <property type="match status" value="1"/>
</dbReference>
<keyword evidence="1" id="KW-0862">Zinc</keyword>
<dbReference type="SUPFAM" id="SSF158745">
    <property type="entry name" value="LanC-like"/>
    <property type="match status" value="1"/>
</dbReference>
<evidence type="ECO:0000313" key="3">
    <source>
        <dbReference type="EMBL" id="GCE07530.1"/>
    </source>
</evidence>
<evidence type="ECO:0000313" key="4">
    <source>
        <dbReference type="Proteomes" id="UP000287224"/>
    </source>
</evidence>
<feature type="domain" description="Lantibiotic biosynthesis protein dehydration" evidence="2">
    <location>
        <begin position="240"/>
        <end position="611"/>
    </location>
</feature>